<name>A0A0R3VZI8_TAEAS</name>
<evidence type="ECO:0000313" key="2">
    <source>
        <dbReference type="Proteomes" id="UP000282613"/>
    </source>
</evidence>
<dbReference type="Proteomes" id="UP000282613">
    <property type="component" value="Unassembled WGS sequence"/>
</dbReference>
<keyword evidence="2" id="KW-1185">Reference proteome</keyword>
<proteinExistence type="predicted"/>
<dbReference type="EMBL" id="UYRS01003347">
    <property type="protein sequence ID" value="VDK26311.1"/>
    <property type="molecule type" value="Genomic_DNA"/>
</dbReference>
<gene>
    <name evidence="1" type="ORF">TASK_LOCUS2833</name>
</gene>
<sequence length="132" mass="14249">MSVLNPSKVDLVNAADSSVVEVVSIIAGRRDAAEEAFAYTAALSRRLSTVACQMRLSTQKNWRGSGCQAATQIQAFMETPNPCPMEPLPRLCSLFLVRKATRPEACGLLQASGTEAQKLRYPHAAAYHNVGL</sequence>
<organism evidence="3">
    <name type="scientific">Taenia asiatica</name>
    <name type="common">Asian tapeworm</name>
    <dbReference type="NCBI Taxonomy" id="60517"/>
    <lineage>
        <taxon>Eukaryota</taxon>
        <taxon>Metazoa</taxon>
        <taxon>Spiralia</taxon>
        <taxon>Lophotrochozoa</taxon>
        <taxon>Platyhelminthes</taxon>
        <taxon>Cestoda</taxon>
        <taxon>Eucestoda</taxon>
        <taxon>Cyclophyllidea</taxon>
        <taxon>Taeniidae</taxon>
        <taxon>Taenia</taxon>
    </lineage>
</organism>
<protein>
    <submittedName>
        <fullName evidence="1 3">Uncharacterized protein</fullName>
    </submittedName>
</protein>
<dbReference type="WBParaSite" id="TASK_0000283201-mRNA-1">
    <property type="protein sequence ID" value="TASK_0000283201-mRNA-1"/>
    <property type="gene ID" value="TASK_0000283201"/>
</dbReference>
<reference evidence="1 2" key="2">
    <citation type="submission" date="2018-11" db="EMBL/GenBank/DDBJ databases">
        <authorList>
            <consortium name="Pathogen Informatics"/>
        </authorList>
    </citation>
    <scope>NUCLEOTIDE SEQUENCE [LARGE SCALE GENOMIC DNA]</scope>
</reference>
<dbReference type="AlphaFoldDB" id="A0A0R3VZI8"/>
<reference evidence="3" key="1">
    <citation type="submission" date="2017-02" db="UniProtKB">
        <authorList>
            <consortium name="WormBaseParasite"/>
        </authorList>
    </citation>
    <scope>IDENTIFICATION</scope>
</reference>
<evidence type="ECO:0000313" key="1">
    <source>
        <dbReference type="EMBL" id="VDK26311.1"/>
    </source>
</evidence>
<accession>A0A0R3VZI8</accession>
<evidence type="ECO:0000313" key="3">
    <source>
        <dbReference type="WBParaSite" id="TASK_0000283201-mRNA-1"/>
    </source>
</evidence>